<gene>
    <name evidence="1" type="ORF">SAMN05444354_109141</name>
</gene>
<protein>
    <recommendedName>
        <fullName evidence="3">Isoquinoline 1-oxidoreductase subunit</fullName>
    </recommendedName>
</protein>
<organism evidence="1 2">
    <name type="scientific">Stigmatella aurantiaca</name>
    <dbReference type="NCBI Taxonomy" id="41"/>
    <lineage>
        <taxon>Bacteria</taxon>
        <taxon>Pseudomonadati</taxon>
        <taxon>Myxococcota</taxon>
        <taxon>Myxococcia</taxon>
        <taxon>Myxococcales</taxon>
        <taxon>Cystobacterineae</taxon>
        <taxon>Archangiaceae</taxon>
        <taxon>Stigmatella</taxon>
    </lineage>
</organism>
<sequence>MVRWTSHHLFTAPLRTAVLVLLAAGCGRRQPEAGTRPTDALPPVAPSELRAPEAFGVIADEKERSRALFLEASRVLLHPRCANCHPAGDTPLQGMQGQPHYPPVTRGPEDKGVVGLQCTGCHQDRNLEFSRVPGAPNWHVAPKEMAWVGRSPHAICEQMKDKDRNGGKTLAQLIEHNKHDELVGWGWRPGSGREPAPGTQERFGAIIEAWVNTGAECPSEEARP</sequence>
<dbReference type="OrthoDB" id="656942at2"/>
<dbReference type="PROSITE" id="PS51257">
    <property type="entry name" value="PROKAR_LIPOPROTEIN"/>
    <property type="match status" value="1"/>
</dbReference>
<evidence type="ECO:0008006" key="3">
    <source>
        <dbReference type="Google" id="ProtNLM"/>
    </source>
</evidence>
<proteinExistence type="predicted"/>
<dbReference type="AlphaFoldDB" id="A0A1H7TSG3"/>
<dbReference type="Proteomes" id="UP000182719">
    <property type="component" value="Unassembled WGS sequence"/>
</dbReference>
<accession>A0A1H7TSG3</accession>
<reference evidence="2" key="1">
    <citation type="submission" date="2016-10" db="EMBL/GenBank/DDBJ databases">
        <authorList>
            <person name="Varghese N."/>
            <person name="Submissions S."/>
        </authorList>
    </citation>
    <scope>NUCLEOTIDE SEQUENCE [LARGE SCALE GENOMIC DNA]</scope>
    <source>
        <strain evidence="2">DSM 17044</strain>
    </source>
</reference>
<dbReference type="InterPro" id="IPR036280">
    <property type="entry name" value="Multihaem_cyt_sf"/>
</dbReference>
<keyword evidence="2" id="KW-1185">Reference proteome</keyword>
<dbReference type="RefSeq" id="WP_075007826.1">
    <property type="nucleotide sequence ID" value="NZ_FOAP01000009.1"/>
</dbReference>
<evidence type="ECO:0000313" key="1">
    <source>
        <dbReference type="EMBL" id="SEL87495.1"/>
    </source>
</evidence>
<dbReference type="EMBL" id="FOAP01000009">
    <property type="protein sequence ID" value="SEL87495.1"/>
    <property type="molecule type" value="Genomic_DNA"/>
</dbReference>
<evidence type="ECO:0000313" key="2">
    <source>
        <dbReference type="Proteomes" id="UP000182719"/>
    </source>
</evidence>
<dbReference type="SUPFAM" id="SSF48695">
    <property type="entry name" value="Multiheme cytochromes"/>
    <property type="match status" value="1"/>
</dbReference>
<name>A0A1H7TSG3_STIAU</name>